<organism evidence="11 12">
    <name type="scientific">Geodermatophilus amargosae</name>
    <dbReference type="NCBI Taxonomy" id="1296565"/>
    <lineage>
        <taxon>Bacteria</taxon>
        <taxon>Bacillati</taxon>
        <taxon>Actinomycetota</taxon>
        <taxon>Actinomycetes</taxon>
        <taxon>Geodermatophilales</taxon>
        <taxon>Geodermatophilaceae</taxon>
        <taxon>Geodermatophilus</taxon>
    </lineage>
</organism>
<comment type="pathway">
    <text evidence="7">Carotenoid biosynthesis; staphyloxanthin biosynthesis; staphyloxanthin from farnesyl diphosphate: step 4/5.</text>
</comment>
<feature type="domain" description="Glycosyltransferase 2-like" evidence="10">
    <location>
        <begin position="265"/>
        <end position="378"/>
    </location>
</feature>
<evidence type="ECO:0000256" key="6">
    <source>
        <dbReference type="ARBA" id="ARBA00037281"/>
    </source>
</evidence>
<proteinExistence type="inferred from homology"/>
<dbReference type="OrthoDB" id="9802632at2"/>
<reference evidence="12" key="1">
    <citation type="submission" date="2016-10" db="EMBL/GenBank/DDBJ databases">
        <authorList>
            <person name="Varghese N."/>
            <person name="Submissions S."/>
        </authorList>
    </citation>
    <scope>NUCLEOTIDE SEQUENCE [LARGE SCALE GENOMIC DNA]</scope>
    <source>
        <strain evidence="12">DSM 46136</strain>
    </source>
</reference>
<comment type="similarity">
    <text evidence="8">Belongs to the glycosyltransferase 2 family. CrtQ subfamily.</text>
</comment>
<keyword evidence="2" id="KW-1003">Cell membrane</keyword>
<dbReference type="CDD" id="cd00761">
    <property type="entry name" value="Glyco_tranf_GTA_type"/>
    <property type="match status" value="1"/>
</dbReference>
<comment type="function">
    <text evidence="6">Catalyzes the glycosylation of 4,4'-diaponeurosporenoate, i.e. the esterification of glucose at the C1'' position with the carboxyl group of 4,4'-diaponeurosporenic acid, to form glycosyl-4,4'-diaponeurosporenoate. This is a step in the biosynthesis of staphyloxanthin, an orange pigment present in most staphylococci strains.</text>
</comment>
<dbReference type="AlphaFoldDB" id="A0A1I7CW36"/>
<dbReference type="GO" id="GO:0016757">
    <property type="term" value="F:glycosyltransferase activity"/>
    <property type="evidence" value="ECO:0007669"/>
    <property type="project" value="UniProtKB-KW"/>
</dbReference>
<evidence type="ECO:0000256" key="3">
    <source>
        <dbReference type="ARBA" id="ARBA00022676"/>
    </source>
</evidence>
<dbReference type="PANTHER" id="PTHR43646:SF2">
    <property type="entry name" value="GLYCOSYLTRANSFERASE 2-LIKE DOMAIN-CONTAINING PROTEIN"/>
    <property type="match status" value="1"/>
</dbReference>
<evidence type="ECO:0000313" key="11">
    <source>
        <dbReference type="EMBL" id="SFU03633.1"/>
    </source>
</evidence>
<sequence length="560" mass="60363">MSTPITIAAVPKAFEGHIGTIQRNALGSWRRLPDVAGILLLGDDDGLAAAAAEFGATHVPDVNVDEEGAPELDAVFHAIDRTATADWICYVNADILLLPDFWTAAQQAIATLGPSLSVARRWNLEVPDALAFEDGWADRLRRAARTEGELFTPFALDVFVHPRGMFANVPPFSVGAFSWDNWLLHEARVRGLPVADLTAADGVVHQNHGYRQFATAADYRRSPRALRNYWLAGDSLHGLSSAADATHVLRDGAIVAADTKSVSVIVADTGSATRLSACLAAFEHQSYPRTYIEVIVATEHGRLRPNAVLADFPFATAVRAATPGRAAARNKGAAVARGDLLAHLDADVLPAGDWVEQAVTTLSSQDTDCIVASIPQVRLPDRGSPSVGYYGALSSHRTDPAAPPTGVGEGVLLGRATWRALGPFDQLSPTGIAEYAWLARAAARGHPVVRAPAVVRRTVDSSWEQLTATVRQQVRAEMARSQLAPVDAMRTRGERWGEYTRRLVSETSGALRDADVPARARWGVRAAATWAWLVRLDESLPDRRLPTSVRRRLDPSGKPS</sequence>
<evidence type="ECO:0000256" key="7">
    <source>
        <dbReference type="ARBA" id="ARBA00037904"/>
    </source>
</evidence>
<dbReference type="STRING" id="1296565.SAMN05660657_04963"/>
<protein>
    <recommendedName>
        <fullName evidence="9">4,4'-diaponeurosporenoate glycosyltransferase</fullName>
    </recommendedName>
</protein>
<dbReference type="Proteomes" id="UP000199546">
    <property type="component" value="Unassembled WGS sequence"/>
</dbReference>
<keyword evidence="3" id="KW-0328">Glycosyltransferase</keyword>
<evidence type="ECO:0000256" key="2">
    <source>
        <dbReference type="ARBA" id="ARBA00022475"/>
    </source>
</evidence>
<dbReference type="SUPFAM" id="SSF53448">
    <property type="entry name" value="Nucleotide-diphospho-sugar transferases"/>
    <property type="match status" value="2"/>
</dbReference>
<evidence type="ECO:0000256" key="1">
    <source>
        <dbReference type="ARBA" id="ARBA00004236"/>
    </source>
</evidence>
<dbReference type="Gene3D" id="3.90.550.10">
    <property type="entry name" value="Spore Coat Polysaccharide Biosynthesis Protein SpsA, Chain A"/>
    <property type="match status" value="1"/>
</dbReference>
<keyword evidence="5" id="KW-0472">Membrane</keyword>
<name>A0A1I7CW36_9ACTN</name>
<evidence type="ECO:0000256" key="4">
    <source>
        <dbReference type="ARBA" id="ARBA00022679"/>
    </source>
</evidence>
<evidence type="ECO:0000313" key="12">
    <source>
        <dbReference type="Proteomes" id="UP000199546"/>
    </source>
</evidence>
<dbReference type="GO" id="GO:0005886">
    <property type="term" value="C:plasma membrane"/>
    <property type="evidence" value="ECO:0007669"/>
    <property type="project" value="UniProtKB-SubCell"/>
</dbReference>
<dbReference type="Pfam" id="PF00535">
    <property type="entry name" value="Glycos_transf_2"/>
    <property type="match status" value="1"/>
</dbReference>
<comment type="subcellular location">
    <subcellularLocation>
        <location evidence="1">Cell membrane</location>
    </subcellularLocation>
</comment>
<keyword evidence="4 11" id="KW-0808">Transferase</keyword>
<dbReference type="InterPro" id="IPR029044">
    <property type="entry name" value="Nucleotide-diphossugar_trans"/>
</dbReference>
<dbReference type="PANTHER" id="PTHR43646">
    <property type="entry name" value="GLYCOSYLTRANSFERASE"/>
    <property type="match status" value="1"/>
</dbReference>
<dbReference type="EMBL" id="FPBA01000027">
    <property type="protein sequence ID" value="SFU03633.1"/>
    <property type="molecule type" value="Genomic_DNA"/>
</dbReference>
<evidence type="ECO:0000259" key="10">
    <source>
        <dbReference type="Pfam" id="PF00535"/>
    </source>
</evidence>
<dbReference type="RefSeq" id="WP_139246028.1">
    <property type="nucleotide sequence ID" value="NZ_FPBA01000027.1"/>
</dbReference>
<gene>
    <name evidence="11" type="ORF">SAMN05660657_04963</name>
</gene>
<dbReference type="InterPro" id="IPR001173">
    <property type="entry name" value="Glyco_trans_2-like"/>
</dbReference>
<evidence type="ECO:0000256" key="5">
    <source>
        <dbReference type="ARBA" id="ARBA00023136"/>
    </source>
</evidence>
<accession>A0A1I7CW36</accession>
<evidence type="ECO:0000256" key="8">
    <source>
        <dbReference type="ARBA" id="ARBA00038120"/>
    </source>
</evidence>
<keyword evidence="12" id="KW-1185">Reference proteome</keyword>
<evidence type="ECO:0000256" key="9">
    <source>
        <dbReference type="ARBA" id="ARBA00040345"/>
    </source>
</evidence>